<dbReference type="Gene3D" id="3.30.420.10">
    <property type="entry name" value="Ribonuclease H-like superfamily/Ribonuclease H"/>
    <property type="match status" value="1"/>
</dbReference>
<comment type="caution">
    <text evidence="4">The sequence shown here is derived from an EMBL/GenBank/DDBJ whole genome shotgun (WGS) entry which is preliminary data.</text>
</comment>
<dbReference type="GO" id="GO:0015074">
    <property type="term" value="P:DNA integration"/>
    <property type="evidence" value="ECO:0007669"/>
    <property type="project" value="InterPro"/>
</dbReference>
<protein>
    <recommendedName>
        <fullName evidence="3">Integrase catalytic domain-containing protein</fullName>
    </recommendedName>
</protein>
<dbReference type="InterPro" id="IPR001584">
    <property type="entry name" value="Integrase_cat-core"/>
</dbReference>
<dbReference type="SUPFAM" id="SSF53098">
    <property type="entry name" value="Ribonuclease H-like"/>
    <property type="match status" value="1"/>
</dbReference>
<dbReference type="GO" id="GO:0003723">
    <property type="term" value="F:RNA binding"/>
    <property type="evidence" value="ECO:0007669"/>
    <property type="project" value="UniProtKB-KW"/>
</dbReference>
<keyword evidence="2" id="KW-0472">Membrane</keyword>
<evidence type="ECO:0000256" key="2">
    <source>
        <dbReference type="SAM" id="Phobius"/>
    </source>
</evidence>
<dbReference type="InterPro" id="IPR050951">
    <property type="entry name" value="Retrovirus_Pol_polyprotein"/>
</dbReference>
<dbReference type="PANTHER" id="PTHR37984:SF5">
    <property type="entry name" value="PROTEIN NYNRIN-LIKE"/>
    <property type="match status" value="1"/>
</dbReference>
<evidence type="ECO:0000256" key="1">
    <source>
        <dbReference type="ARBA" id="ARBA00022884"/>
    </source>
</evidence>
<dbReference type="GO" id="GO:0005634">
    <property type="term" value="C:nucleus"/>
    <property type="evidence" value="ECO:0007669"/>
    <property type="project" value="UniProtKB-ARBA"/>
</dbReference>
<proteinExistence type="predicted"/>
<dbReference type="Proteomes" id="UP000765509">
    <property type="component" value="Unassembled WGS sequence"/>
</dbReference>
<gene>
    <name evidence="4" type="ORF">O181_067162</name>
</gene>
<feature type="transmembrane region" description="Helical" evidence="2">
    <location>
        <begin position="38"/>
        <end position="58"/>
    </location>
</feature>
<organism evidence="4 5">
    <name type="scientific">Austropuccinia psidii MF-1</name>
    <dbReference type="NCBI Taxonomy" id="1389203"/>
    <lineage>
        <taxon>Eukaryota</taxon>
        <taxon>Fungi</taxon>
        <taxon>Dikarya</taxon>
        <taxon>Basidiomycota</taxon>
        <taxon>Pucciniomycotina</taxon>
        <taxon>Pucciniomycetes</taxon>
        <taxon>Pucciniales</taxon>
        <taxon>Sphaerophragmiaceae</taxon>
        <taxon>Austropuccinia</taxon>
    </lineage>
</organism>
<evidence type="ECO:0000313" key="4">
    <source>
        <dbReference type="EMBL" id="MBW0527447.1"/>
    </source>
</evidence>
<keyword evidence="1" id="KW-0694">RNA-binding</keyword>
<feature type="domain" description="Integrase catalytic" evidence="3">
    <location>
        <begin position="1"/>
        <end position="156"/>
    </location>
</feature>
<dbReference type="PANTHER" id="PTHR37984">
    <property type="entry name" value="PROTEIN CBG26694"/>
    <property type="match status" value="1"/>
</dbReference>
<evidence type="ECO:0000313" key="5">
    <source>
        <dbReference type="Proteomes" id="UP000765509"/>
    </source>
</evidence>
<keyword evidence="2" id="KW-1133">Transmembrane helix</keyword>
<dbReference type="EMBL" id="AVOT02033536">
    <property type="protein sequence ID" value="MBW0527447.1"/>
    <property type="molecule type" value="Genomic_DNA"/>
</dbReference>
<sequence>MYWVTGLPPEGDEIYNSCIIIAESFSKTPIVFPFQKDIIAMETALLIWNIIVSWSYIFTKIIGDRDPKFSSAKWNNIHQLFGTKLSFYRPYHPQSDGLAERMIQTLEKIVRGFHEYGLELKHYDGLTHDWFTLLPALELAYQTSIHASTNQTPAIL</sequence>
<evidence type="ECO:0000259" key="3">
    <source>
        <dbReference type="PROSITE" id="PS50994"/>
    </source>
</evidence>
<keyword evidence="2" id="KW-0812">Transmembrane</keyword>
<dbReference type="InterPro" id="IPR036397">
    <property type="entry name" value="RNaseH_sf"/>
</dbReference>
<dbReference type="OrthoDB" id="10267344at2759"/>
<name>A0A9Q3F090_9BASI</name>
<keyword evidence="5" id="KW-1185">Reference proteome</keyword>
<dbReference type="PROSITE" id="PS50994">
    <property type="entry name" value="INTEGRASE"/>
    <property type="match status" value="1"/>
</dbReference>
<dbReference type="InterPro" id="IPR012337">
    <property type="entry name" value="RNaseH-like_sf"/>
</dbReference>
<reference evidence="4" key="1">
    <citation type="submission" date="2021-03" db="EMBL/GenBank/DDBJ databases">
        <title>Draft genome sequence of rust myrtle Austropuccinia psidii MF-1, a brazilian biotype.</title>
        <authorList>
            <person name="Quecine M.C."/>
            <person name="Pachon D.M.R."/>
            <person name="Bonatelli M.L."/>
            <person name="Correr F.H."/>
            <person name="Franceschini L.M."/>
            <person name="Leite T.F."/>
            <person name="Margarido G.R.A."/>
            <person name="Almeida C.A."/>
            <person name="Ferrarezi J.A."/>
            <person name="Labate C.A."/>
        </authorList>
    </citation>
    <scope>NUCLEOTIDE SEQUENCE</scope>
    <source>
        <strain evidence="4">MF-1</strain>
    </source>
</reference>
<accession>A0A9Q3F090</accession>
<dbReference type="AlphaFoldDB" id="A0A9Q3F090"/>